<sequence length="412" mass="45092">MGLPYKCKCKPWSIRLKPATKLPVRANKAPSTTASFIAAISAFLTKATRTSIMSLVRSYKAGSLPRPPKLAVKLLSVKGIKVLSLPDATEQNLMLTMTVKMSPPCEPKSARSQPARLAGTVAFWGEVLVFHEVSKTHDLVITVRSKNEVVGRGTLHLNALLDHDHHSDKSTTAVLPLKPSGEARLVVTLQVPQVLFGSPLETVCKRENNNIPHIIRECCEFIDLHGTESEGIYRVPGSQSVVDDLRAACELEPATFRVCLLTLIIKSKRATSSPFSSPRPGALSLCQLDNGQHINNVASLLKAYLRALPEPVLSHELQGQLIAIVADSERPDDEKVGDLIEALQDLSEPRKQTALLLFRHMLKIMESAERNKMTAENLATVFGPTMVSAPGPRLSLRRPKSNVTLAQLQRPT</sequence>
<evidence type="ECO:0000256" key="2">
    <source>
        <dbReference type="SAM" id="MobiDB-lite"/>
    </source>
</evidence>
<dbReference type="PANTHER" id="PTHR23176:SF129">
    <property type="entry name" value="RHO GTPASE ACTIVATING PROTEIN AT 16F, ISOFORM E-RELATED"/>
    <property type="match status" value="1"/>
</dbReference>
<dbReference type="eggNOG" id="KOG1450">
    <property type="taxonomic scope" value="Eukaryota"/>
</dbReference>
<dbReference type="GO" id="GO:0007264">
    <property type="term" value="P:small GTPase-mediated signal transduction"/>
    <property type="evidence" value="ECO:0000318"/>
    <property type="project" value="GO_Central"/>
</dbReference>
<keyword evidence="5" id="KW-1185">Reference proteome</keyword>
<dbReference type="GeneID" id="5889175"/>
<dbReference type="Pfam" id="PF00620">
    <property type="entry name" value="RhoGAP"/>
    <property type="match status" value="1"/>
</dbReference>
<evidence type="ECO:0000313" key="4">
    <source>
        <dbReference type="EMBL" id="EDQ91586.1"/>
    </source>
</evidence>
<reference evidence="4 5" key="1">
    <citation type="journal article" date="2008" name="Nature">
        <title>The genome of the choanoflagellate Monosiga brevicollis and the origin of metazoans.</title>
        <authorList>
            <consortium name="JGI Sequencing"/>
            <person name="King N."/>
            <person name="Westbrook M.J."/>
            <person name="Young S.L."/>
            <person name="Kuo A."/>
            <person name="Abedin M."/>
            <person name="Chapman J."/>
            <person name="Fairclough S."/>
            <person name="Hellsten U."/>
            <person name="Isogai Y."/>
            <person name="Letunic I."/>
            <person name="Marr M."/>
            <person name="Pincus D."/>
            <person name="Putnam N."/>
            <person name="Rokas A."/>
            <person name="Wright K.J."/>
            <person name="Zuzow R."/>
            <person name="Dirks W."/>
            <person name="Good M."/>
            <person name="Goodstein D."/>
            <person name="Lemons D."/>
            <person name="Li W."/>
            <person name="Lyons J.B."/>
            <person name="Morris A."/>
            <person name="Nichols S."/>
            <person name="Richter D.J."/>
            <person name="Salamov A."/>
            <person name="Bork P."/>
            <person name="Lim W.A."/>
            <person name="Manning G."/>
            <person name="Miller W.T."/>
            <person name="McGinnis W."/>
            <person name="Shapiro H."/>
            <person name="Tjian R."/>
            <person name="Grigoriev I.V."/>
            <person name="Rokhsar D."/>
        </authorList>
    </citation>
    <scope>NUCLEOTIDE SEQUENCE [LARGE SCALE GENOMIC DNA]</scope>
    <source>
        <strain evidence="5">MX1 / ATCC 50154</strain>
    </source>
</reference>
<dbReference type="STRING" id="81824.A9UU08"/>
<evidence type="ECO:0000313" key="5">
    <source>
        <dbReference type="Proteomes" id="UP000001357"/>
    </source>
</evidence>
<dbReference type="SMART" id="SM00324">
    <property type="entry name" value="RhoGAP"/>
    <property type="match status" value="1"/>
</dbReference>
<dbReference type="InParanoid" id="A9UU08"/>
<feature type="region of interest" description="Disordered" evidence="2">
    <location>
        <begin position="390"/>
        <end position="412"/>
    </location>
</feature>
<dbReference type="InterPro" id="IPR008936">
    <property type="entry name" value="Rho_GTPase_activation_prot"/>
</dbReference>
<dbReference type="EMBL" id="CH991545">
    <property type="protein sequence ID" value="EDQ91586.1"/>
    <property type="molecule type" value="Genomic_DNA"/>
</dbReference>
<dbReference type="RefSeq" id="XP_001744008.1">
    <property type="nucleotide sequence ID" value="XM_001743956.1"/>
</dbReference>
<name>A9UU08_MONBE</name>
<dbReference type="Proteomes" id="UP000001357">
    <property type="component" value="Unassembled WGS sequence"/>
</dbReference>
<keyword evidence="1" id="KW-0343">GTPase activation</keyword>
<gene>
    <name evidence="4" type="ORF">MONBRDRAFT_6484</name>
</gene>
<dbReference type="GO" id="GO:0005096">
    <property type="term" value="F:GTPase activator activity"/>
    <property type="evidence" value="ECO:0000318"/>
    <property type="project" value="GO_Central"/>
</dbReference>
<evidence type="ECO:0000259" key="3">
    <source>
        <dbReference type="PROSITE" id="PS50238"/>
    </source>
</evidence>
<protein>
    <recommendedName>
        <fullName evidence="3">Rho-GAP domain-containing protein</fullName>
    </recommendedName>
</protein>
<dbReference type="PANTHER" id="PTHR23176">
    <property type="entry name" value="RHO/RAC/CDC GTPASE-ACTIVATING PROTEIN"/>
    <property type="match status" value="1"/>
</dbReference>
<dbReference type="AlphaFoldDB" id="A9UU08"/>
<evidence type="ECO:0000256" key="1">
    <source>
        <dbReference type="ARBA" id="ARBA00022468"/>
    </source>
</evidence>
<feature type="compositionally biased region" description="Polar residues" evidence="2">
    <location>
        <begin position="401"/>
        <end position="412"/>
    </location>
</feature>
<dbReference type="SUPFAM" id="SSF48350">
    <property type="entry name" value="GTPase activation domain, GAP"/>
    <property type="match status" value="1"/>
</dbReference>
<dbReference type="InterPro" id="IPR000198">
    <property type="entry name" value="RhoGAP_dom"/>
</dbReference>
<dbReference type="Gene3D" id="1.10.555.10">
    <property type="entry name" value="Rho GTPase activation protein"/>
    <property type="match status" value="1"/>
</dbReference>
<dbReference type="PROSITE" id="PS50238">
    <property type="entry name" value="RHOGAP"/>
    <property type="match status" value="1"/>
</dbReference>
<accession>A9UU08</accession>
<dbReference type="CDD" id="cd00159">
    <property type="entry name" value="RhoGAP"/>
    <property type="match status" value="1"/>
</dbReference>
<feature type="domain" description="Rho-GAP" evidence="3">
    <location>
        <begin position="198"/>
        <end position="412"/>
    </location>
</feature>
<dbReference type="GO" id="GO:0005886">
    <property type="term" value="C:plasma membrane"/>
    <property type="evidence" value="ECO:0000318"/>
    <property type="project" value="GO_Central"/>
</dbReference>
<dbReference type="KEGG" id="mbr:MONBRDRAFT_6484"/>
<dbReference type="GO" id="GO:0005737">
    <property type="term" value="C:cytoplasm"/>
    <property type="evidence" value="ECO:0000318"/>
    <property type="project" value="GO_Central"/>
</dbReference>
<organism evidence="4 5">
    <name type="scientific">Monosiga brevicollis</name>
    <name type="common">Choanoflagellate</name>
    <dbReference type="NCBI Taxonomy" id="81824"/>
    <lineage>
        <taxon>Eukaryota</taxon>
        <taxon>Choanoflagellata</taxon>
        <taxon>Craspedida</taxon>
        <taxon>Salpingoecidae</taxon>
        <taxon>Monosiga</taxon>
    </lineage>
</organism>
<dbReference type="InterPro" id="IPR050729">
    <property type="entry name" value="Rho-GAP"/>
</dbReference>
<proteinExistence type="predicted"/>